<gene>
    <name evidence="1" type="ORF">EVAR_31100_1</name>
</gene>
<accession>A0A4C1VF28</accession>
<keyword evidence="2" id="KW-1185">Reference proteome</keyword>
<reference evidence="1 2" key="1">
    <citation type="journal article" date="2019" name="Commun. Biol.">
        <title>The bagworm genome reveals a unique fibroin gene that provides high tensile strength.</title>
        <authorList>
            <person name="Kono N."/>
            <person name="Nakamura H."/>
            <person name="Ohtoshi R."/>
            <person name="Tomita M."/>
            <person name="Numata K."/>
            <person name="Arakawa K."/>
        </authorList>
    </citation>
    <scope>NUCLEOTIDE SEQUENCE [LARGE SCALE GENOMIC DNA]</scope>
</reference>
<sequence>MIDFEKRELIGESHRINRPIEICIRSDDEVLNVMVVKLVNGTARNSVILLKITCYMDSRAAAGPRPPRDAVFARINQVIIVRDVPSNVALRALAVCSLL</sequence>
<comment type="caution">
    <text evidence="1">The sequence shown here is derived from an EMBL/GenBank/DDBJ whole genome shotgun (WGS) entry which is preliminary data.</text>
</comment>
<dbReference type="EMBL" id="BGZK01000330">
    <property type="protein sequence ID" value="GBP37170.1"/>
    <property type="molecule type" value="Genomic_DNA"/>
</dbReference>
<protein>
    <submittedName>
        <fullName evidence="1">Uncharacterized protein</fullName>
    </submittedName>
</protein>
<dbReference type="AlphaFoldDB" id="A0A4C1VF28"/>
<evidence type="ECO:0000313" key="2">
    <source>
        <dbReference type="Proteomes" id="UP000299102"/>
    </source>
</evidence>
<name>A0A4C1VF28_EUMVA</name>
<organism evidence="1 2">
    <name type="scientific">Eumeta variegata</name>
    <name type="common">Bagworm moth</name>
    <name type="synonym">Eumeta japonica</name>
    <dbReference type="NCBI Taxonomy" id="151549"/>
    <lineage>
        <taxon>Eukaryota</taxon>
        <taxon>Metazoa</taxon>
        <taxon>Ecdysozoa</taxon>
        <taxon>Arthropoda</taxon>
        <taxon>Hexapoda</taxon>
        <taxon>Insecta</taxon>
        <taxon>Pterygota</taxon>
        <taxon>Neoptera</taxon>
        <taxon>Endopterygota</taxon>
        <taxon>Lepidoptera</taxon>
        <taxon>Glossata</taxon>
        <taxon>Ditrysia</taxon>
        <taxon>Tineoidea</taxon>
        <taxon>Psychidae</taxon>
        <taxon>Oiketicinae</taxon>
        <taxon>Eumeta</taxon>
    </lineage>
</organism>
<proteinExistence type="predicted"/>
<dbReference type="Proteomes" id="UP000299102">
    <property type="component" value="Unassembled WGS sequence"/>
</dbReference>
<evidence type="ECO:0000313" key="1">
    <source>
        <dbReference type="EMBL" id="GBP37170.1"/>
    </source>
</evidence>